<reference evidence="1 2" key="1">
    <citation type="submission" date="2006-02" db="EMBL/GenBank/DDBJ databases">
        <authorList>
            <person name="Pinhassi J."/>
            <person name="Pedros-Alio C."/>
            <person name="Ferriera S."/>
            <person name="Johnson J."/>
            <person name="Kravitz S."/>
            <person name="Halpern A."/>
            <person name="Remington K."/>
            <person name="Beeson K."/>
            <person name="Tran B."/>
            <person name="Rogers Y.-H."/>
            <person name="Friedman R."/>
            <person name="Venter J.C."/>
        </authorList>
    </citation>
    <scope>NUCLEOTIDE SEQUENCE [LARGE SCALE GENOMIC DNA]</scope>
    <source>
        <strain evidence="1 2">MED92</strain>
    </source>
</reference>
<proteinExistence type="predicted"/>
<evidence type="ECO:0000313" key="2">
    <source>
        <dbReference type="Proteomes" id="UP000002171"/>
    </source>
</evidence>
<organism evidence="1 2">
    <name type="scientific">Neptuniibacter caesariensis</name>
    <dbReference type="NCBI Taxonomy" id="207954"/>
    <lineage>
        <taxon>Bacteria</taxon>
        <taxon>Pseudomonadati</taxon>
        <taxon>Pseudomonadota</taxon>
        <taxon>Gammaproteobacteria</taxon>
        <taxon>Oceanospirillales</taxon>
        <taxon>Oceanospirillaceae</taxon>
        <taxon>Neptuniibacter</taxon>
    </lineage>
</organism>
<evidence type="ECO:0000313" key="1">
    <source>
        <dbReference type="EMBL" id="EAR62429.1"/>
    </source>
</evidence>
<name>A0A7U8C6Y9_NEPCE</name>
<dbReference type="AlphaFoldDB" id="A0A7U8C6Y9"/>
<accession>A0A7U8C6Y9</accession>
<keyword evidence="2" id="KW-1185">Reference proteome</keyword>
<protein>
    <submittedName>
        <fullName evidence="1">Uncharacterized protein</fullName>
    </submittedName>
</protein>
<dbReference type="Proteomes" id="UP000002171">
    <property type="component" value="Unassembled WGS sequence"/>
</dbReference>
<comment type="caution">
    <text evidence="1">The sequence shown here is derived from an EMBL/GenBank/DDBJ whole genome shotgun (WGS) entry which is preliminary data.</text>
</comment>
<dbReference type="EMBL" id="AAOW01000003">
    <property type="protein sequence ID" value="EAR62429.1"/>
    <property type="molecule type" value="Genomic_DNA"/>
</dbReference>
<gene>
    <name evidence="1" type="ORF">MED92_15368</name>
</gene>
<sequence length="47" mass="5433">MGWLLQQVHKEQRTQKIMIQINLIQLQSGGPGRCHLLQQQVILPEAE</sequence>